<protein>
    <submittedName>
        <fullName evidence="2">Uncharacterized protein</fullName>
    </submittedName>
</protein>
<accession>A0A0S4QKH0</accession>
<evidence type="ECO:0000256" key="1">
    <source>
        <dbReference type="SAM" id="MobiDB-lite"/>
    </source>
</evidence>
<evidence type="ECO:0000313" key="3">
    <source>
        <dbReference type="Proteomes" id="UP000198802"/>
    </source>
</evidence>
<feature type="compositionally biased region" description="Low complexity" evidence="1">
    <location>
        <begin position="60"/>
        <end position="76"/>
    </location>
</feature>
<organism evidence="2 3">
    <name type="scientific">Parafrankia irregularis</name>
    <dbReference type="NCBI Taxonomy" id="795642"/>
    <lineage>
        <taxon>Bacteria</taxon>
        <taxon>Bacillati</taxon>
        <taxon>Actinomycetota</taxon>
        <taxon>Actinomycetes</taxon>
        <taxon>Frankiales</taxon>
        <taxon>Frankiaceae</taxon>
        <taxon>Parafrankia</taxon>
    </lineage>
</organism>
<gene>
    <name evidence="2" type="ORF">Ga0074812_104417</name>
</gene>
<dbReference type="Proteomes" id="UP000198802">
    <property type="component" value="Unassembled WGS sequence"/>
</dbReference>
<name>A0A0S4QKH0_9ACTN</name>
<dbReference type="EMBL" id="FAOZ01000004">
    <property type="protein sequence ID" value="CUU55336.1"/>
    <property type="molecule type" value="Genomic_DNA"/>
</dbReference>
<proteinExistence type="predicted"/>
<sequence length="180" mass="18096">MGARRMSRLDRIRLRRLRSGPRPSPRVLLALGTAVLVAGGITAGLLLAGGGSPGTGQAAGGRPATDPAATATTAARDPVGIPVVRLPTPLGNPELSGRVLPRGNGSPSPVPPGVDGCDRNYVDASDTRTFCVPRVAPAGRTLDCGFLRDVGLAPLRIVGADTLELAGAGRQAGPGDVVCA</sequence>
<feature type="region of interest" description="Disordered" evidence="1">
    <location>
        <begin position="53"/>
        <end position="76"/>
    </location>
</feature>
<keyword evidence="3" id="KW-1185">Reference proteome</keyword>
<evidence type="ECO:0000313" key="2">
    <source>
        <dbReference type="EMBL" id="CUU55336.1"/>
    </source>
</evidence>
<dbReference type="AlphaFoldDB" id="A0A0S4QKH0"/>
<reference evidence="3" key="1">
    <citation type="submission" date="2015-11" db="EMBL/GenBank/DDBJ databases">
        <authorList>
            <person name="Varghese N."/>
        </authorList>
    </citation>
    <scope>NUCLEOTIDE SEQUENCE [LARGE SCALE GENOMIC DNA]</scope>
    <source>
        <strain evidence="3">DSM 45899</strain>
    </source>
</reference>
<feature type="region of interest" description="Disordered" evidence="1">
    <location>
        <begin position="88"/>
        <end position="114"/>
    </location>
</feature>